<dbReference type="Gene3D" id="1.10.287.130">
    <property type="match status" value="1"/>
</dbReference>
<evidence type="ECO:0000313" key="12">
    <source>
        <dbReference type="EMBL" id="WFD09138.1"/>
    </source>
</evidence>
<evidence type="ECO:0000313" key="13">
    <source>
        <dbReference type="Proteomes" id="UP001222800"/>
    </source>
</evidence>
<evidence type="ECO:0000256" key="3">
    <source>
        <dbReference type="ARBA" id="ARBA00012438"/>
    </source>
</evidence>
<organism evidence="12 13">
    <name type="scientific">Tepidibacter hydrothermalis</name>
    <dbReference type="NCBI Taxonomy" id="3036126"/>
    <lineage>
        <taxon>Bacteria</taxon>
        <taxon>Bacillati</taxon>
        <taxon>Bacillota</taxon>
        <taxon>Clostridia</taxon>
        <taxon>Peptostreptococcales</taxon>
        <taxon>Peptostreptococcaceae</taxon>
        <taxon>Tepidibacter</taxon>
    </lineage>
</organism>
<dbReference type="PANTHER" id="PTHR45453">
    <property type="entry name" value="PHOSPHATE REGULON SENSOR PROTEIN PHOR"/>
    <property type="match status" value="1"/>
</dbReference>
<dbReference type="PROSITE" id="PS50109">
    <property type="entry name" value="HIS_KIN"/>
    <property type="match status" value="1"/>
</dbReference>
<feature type="domain" description="HAMP" evidence="11">
    <location>
        <begin position="23"/>
        <end position="75"/>
    </location>
</feature>
<dbReference type="InterPro" id="IPR003594">
    <property type="entry name" value="HATPase_dom"/>
</dbReference>
<dbReference type="PANTHER" id="PTHR45453:SF1">
    <property type="entry name" value="PHOSPHATE REGULON SENSOR PROTEIN PHOR"/>
    <property type="match status" value="1"/>
</dbReference>
<evidence type="ECO:0000256" key="2">
    <source>
        <dbReference type="ARBA" id="ARBA00004370"/>
    </source>
</evidence>
<dbReference type="CDD" id="cd06225">
    <property type="entry name" value="HAMP"/>
    <property type="match status" value="1"/>
</dbReference>
<dbReference type="PRINTS" id="PR00344">
    <property type="entry name" value="BCTRLSENSOR"/>
</dbReference>
<keyword evidence="13" id="KW-1185">Reference proteome</keyword>
<dbReference type="SUPFAM" id="SSF55785">
    <property type="entry name" value="PYP-like sensor domain (PAS domain)"/>
    <property type="match status" value="1"/>
</dbReference>
<evidence type="ECO:0000259" key="11">
    <source>
        <dbReference type="PROSITE" id="PS50885"/>
    </source>
</evidence>
<keyword evidence="9" id="KW-1133">Transmembrane helix</keyword>
<dbReference type="CDD" id="cd00082">
    <property type="entry name" value="HisKA"/>
    <property type="match status" value="1"/>
</dbReference>
<dbReference type="SUPFAM" id="SSF47384">
    <property type="entry name" value="Homodimeric domain of signal transducing histidine kinase"/>
    <property type="match status" value="1"/>
</dbReference>
<keyword evidence="12" id="KW-0067">ATP-binding</keyword>
<dbReference type="InterPro" id="IPR005467">
    <property type="entry name" value="His_kinase_dom"/>
</dbReference>
<evidence type="ECO:0000256" key="4">
    <source>
        <dbReference type="ARBA" id="ARBA00022553"/>
    </source>
</evidence>
<dbReference type="RefSeq" id="WP_277731059.1">
    <property type="nucleotide sequence ID" value="NZ_CP120733.1"/>
</dbReference>
<comment type="subcellular location">
    <subcellularLocation>
        <location evidence="2">Membrane</location>
    </subcellularLocation>
</comment>
<evidence type="ECO:0000256" key="5">
    <source>
        <dbReference type="ARBA" id="ARBA00022679"/>
    </source>
</evidence>
<keyword evidence="4" id="KW-0597">Phosphoprotein</keyword>
<sequence>MNDIYVIILLLVIISNLIYRYLRVLRKYLKELIHVSNRVSEGDFSVKLKNQYSGDLGRLSSNFNFMISKINTNIEQLEDRNMKLKSILKSISNGIVAIDNEQKILLINDVAKKLFENSDCVFEGQKIDSVINNEAMAKSIATLIPTRKNKKIQIKDGNDRYYKIKMDPVYLKNEKNVVIGSIINIEDITENVRLEKIRSDFVANVTHEIKTPLTSINGFVETLKNNDSIDVETRNRFLDIIEIESNRLRRLIDDILVLSFIENNENEKYDNVNLYSVFKEVYDITYNLAENKNIDYIYEFSSKDIELKANKDYIKQVLLNLIDNAIKYTPENGEVSVFVNQKKDEIKISVKDTGMGIPQSDIPRIFERFYRVDKARSKKIGGTGLGLAIVKHIIISMGADISVKSALNRGTEFTVTINQ</sequence>
<feature type="domain" description="Histidine kinase" evidence="10">
    <location>
        <begin position="204"/>
        <end position="419"/>
    </location>
</feature>
<dbReference type="InterPro" id="IPR035965">
    <property type="entry name" value="PAS-like_dom_sf"/>
</dbReference>
<evidence type="ECO:0000256" key="7">
    <source>
        <dbReference type="ARBA" id="ARBA00023012"/>
    </source>
</evidence>
<keyword evidence="8" id="KW-0175">Coiled coil</keyword>
<evidence type="ECO:0000256" key="1">
    <source>
        <dbReference type="ARBA" id="ARBA00000085"/>
    </source>
</evidence>
<gene>
    <name evidence="12" type="ORF">P4S50_12160</name>
</gene>
<dbReference type="EMBL" id="CP120733">
    <property type="protein sequence ID" value="WFD09138.1"/>
    <property type="molecule type" value="Genomic_DNA"/>
</dbReference>
<evidence type="ECO:0000256" key="9">
    <source>
        <dbReference type="SAM" id="Phobius"/>
    </source>
</evidence>
<protein>
    <recommendedName>
        <fullName evidence="3">histidine kinase</fullName>
        <ecNumber evidence="3">2.7.13.3</ecNumber>
    </recommendedName>
</protein>
<dbReference type="Proteomes" id="UP001222800">
    <property type="component" value="Chromosome"/>
</dbReference>
<dbReference type="Gene3D" id="6.10.340.10">
    <property type="match status" value="1"/>
</dbReference>
<evidence type="ECO:0000259" key="10">
    <source>
        <dbReference type="PROSITE" id="PS50109"/>
    </source>
</evidence>
<keyword evidence="6" id="KW-0418">Kinase</keyword>
<dbReference type="Pfam" id="PF02518">
    <property type="entry name" value="HATPase_c"/>
    <property type="match status" value="1"/>
</dbReference>
<dbReference type="SUPFAM" id="SSF55874">
    <property type="entry name" value="ATPase domain of HSP90 chaperone/DNA topoisomerase II/histidine kinase"/>
    <property type="match status" value="1"/>
</dbReference>
<dbReference type="PROSITE" id="PS50885">
    <property type="entry name" value="HAMP"/>
    <property type="match status" value="1"/>
</dbReference>
<evidence type="ECO:0000256" key="6">
    <source>
        <dbReference type="ARBA" id="ARBA00022777"/>
    </source>
</evidence>
<comment type="catalytic activity">
    <reaction evidence="1">
        <text>ATP + protein L-histidine = ADP + protein N-phospho-L-histidine.</text>
        <dbReference type="EC" id="2.7.13.3"/>
    </reaction>
</comment>
<accession>A0ABY8E8C4</accession>
<feature type="coiled-coil region" evidence="8">
    <location>
        <begin position="67"/>
        <end position="94"/>
    </location>
</feature>
<keyword evidence="7" id="KW-0902">Two-component regulatory system</keyword>
<dbReference type="SUPFAM" id="SSF158472">
    <property type="entry name" value="HAMP domain-like"/>
    <property type="match status" value="1"/>
</dbReference>
<dbReference type="Pfam" id="PF00512">
    <property type="entry name" value="HisKA"/>
    <property type="match status" value="1"/>
</dbReference>
<dbReference type="SMART" id="SM00387">
    <property type="entry name" value="HATPase_c"/>
    <property type="match status" value="1"/>
</dbReference>
<name>A0ABY8E8C4_9FIRM</name>
<keyword evidence="9" id="KW-0472">Membrane</keyword>
<dbReference type="InterPro" id="IPR004358">
    <property type="entry name" value="Sig_transdc_His_kin-like_C"/>
</dbReference>
<dbReference type="GO" id="GO:0005524">
    <property type="term" value="F:ATP binding"/>
    <property type="evidence" value="ECO:0007669"/>
    <property type="project" value="UniProtKB-KW"/>
</dbReference>
<dbReference type="InterPro" id="IPR036890">
    <property type="entry name" value="HATPase_C_sf"/>
</dbReference>
<dbReference type="Gene3D" id="3.30.565.10">
    <property type="entry name" value="Histidine kinase-like ATPase, C-terminal domain"/>
    <property type="match status" value="1"/>
</dbReference>
<dbReference type="Gene3D" id="3.30.450.20">
    <property type="entry name" value="PAS domain"/>
    <property type="match status" value="1"/>
</dbReference>
<reference evidence="12 13" key="1">
    <citation type="submission" date="2023-03" db="EMBL/GenBank/DDBJ databases">
        <title>Complete genome sequence of Tepidibacter sp. SWIR-1, isolated from a deep-sea hydrothermal vent.</title>
        <authorList>
            <person name="Li X."/>
        </authorList>
    </citation>
    <scope>NUCLEOTIDE SEQUENCE [LARGE SCALE GENOMIC DNA]</scope>
    <source>
        <strain evidence="12 13">SWIR-1</strain>
    </source>
</reference>
<proteinExistence type="predicted"/>
<dbReference type="InterPro" id="IPR003661">
    <property type="entry name" value="HisK_dim/P_dom"/>
</dbReference>
<keyword evidence="9" id="KW-0812">Transmembrane</keyword>
<dbReference type="InterPro" id="IPR003660">
    <property type="entry name" value="HAMP_dom"/>
</dbReference>
<keyword evidence="12" id="KW-0547">Nucleotide-binding</keyword>
<feature type="transmembrane region" description="Helical" evidence="9">
    <location>
        <begin position="6"/>
        <end position="22"/>
    </location>
</feature>
<dbReference type="InterPro" id="IPR036097">
    <property type="entry name" value="HisK_dim/P_sf"/>
</dbReference>
<keyword evidence="5" id="KW-0808">Transferase</keyword>
<dbReference type="SMART" id="SM00388">
    <property type="entry name" value="HisKA"/>
    <property type="match status" value="1"/>
</dbReference>
<dbReference type="CDD" id="cd16922">
    <property type="entry name" value="HATPase_EvgS-ArcB-TorS-like"/>
    <property type="match status" value="1"/>
</dbReference>
<evidence type="ECO:0000256" key="8">
    <source>
        <dbReference type="SAM" id="Coils"/>
    </source>
</evidence>
<dbReference type="InterPro" id="IPR050351">
    <property type="entry name" value="BphY/WalK/GraS-like"/>
</dbReference>
<dbReference type="EC" id="2.7.13.3" evidence="3"/>